<proteinExistence type="predicted"/>
<name>A0A0V1MLM0_9BILA</name>
<reference evidence="1 2" key="1">
    <citation type="submission" date="2015-01" db="EMBL/GenBank/DDBJ databases">
        <title>Evolution of Trichinella species and genotypes.</title>
        <authorList>
            <person name="Korhonen P.K."/>
            <person name="Edoardo P."/>
            <person name="Giuseppe L.R."/>
            <person name="Gasser R.B."/>
        </authorList>
    </citation>
    <scope>NUCLEOTIDE SEQUENCE [LARGE SCALE GENOMIC DNA]</scope>
    <source>
        <strain evidence="1">ISS1980</strain>
    </source>
</reference>
<accession>A0A0V1MLM0</accession>
<gene>
    <name evidence="1" type="ORF">T10_2792</name>
</gene>
<evidence type="ECO:0000313" key="2">
    <source>
        <dbReference type="Proteomes" id="UP000054843"/>
    </source>
</evidence>
<dbReference type="OrthoDB" id="10359929at2759"/>
<protein>
    <submittedName>
        <fullName evidence="1">Uncharacterized protein</fullName>
    </submittedName>
</protein>
<dbReference type="Proteomes" id="UP000054843">
    <property type="component" value="Unassembled WGS sequence"/>
</dbReference>
<dbReference type="EMBL" id="JYDO01000074">
    <property type="protein sequence ID" value="KRZ72745.1"/>
    <property type="molecule type" value="Genomic_DNA"/>
</dbReference>
<evidence type="ECO:0000313" key="1">
    <source>
        <dbReference type="EMBL" id="KRZ72745.1"/>
    </source>
</evidence>
<sequence>MLLDCKQKLRCKKEQLEPLNWIFQELPLQADFNIFPYCKHSKHFTKKTYKKNGIFVKELLLSIALVPVCLHVTCHLTPANSKLLEESFIDELSTFRTTSASWIFSEADQPTPPGRSIQVPNPLARKSELLRKIALK</sequence>
<organism evidence="1 2">
    <name type="scientific">Trichinella papuae</name>
    <dbReference type="NCBI Taxonomy" id="268474"/>
    <lineage>
        <taxon>Eukaryota</taxon>
        <taxon>Metazoa</taxon>
        <taxon>Ecdysozoa</taxon>
        <taxon>Nematoda</taxon>
        <taxon>Enoplea</taxon>
        <taxon>Dorylaimia</taxon>
        <taxon>Trichinellida</taxon>
        <taxon>Trichinellidae</taxon>
        <taxon>Trichinella</taxon>
    </lineage>
</organism>
<comment type="caution">
    <text evidence="1">The sequence shown here is derived from an EMBL/GenBank/DDBJ whole genome shotgun (WGS) entry which is preliminary data.</text>
</comment>
<dbReference type="AlphaFoldDB" id="A0A0V1MLM0"/>
<keyword evidence="2" id="KW-1185">Reference proteome</keyword>